<name>W7TL64_9STRA</name>
<dbReference type="AlphaFoldDB" id="W7TL64"/>
<accession>W7TL64</accession>
<dbReference type="Proteomes" id="UP000019335">
    <property type="component" value="Chromosome 6"/>
</dbReference>
<comment type="caution">
    <text evidence="1">The sequence shown here is derived from an EMBL/GenBank/DDBJ whole genome shotgun (WGS) entry which is preliminary data.</text>
</comment>
<organism evidence="1 2">
    <name type="scientific">Nannochloropsis gaditana</name>
    <dbReference type="NCBI Taxonomy" id="72520"/>
    <lineage>
        <taxon>Eukaryota</taxon>
        <taxon>Sar</taxon>
        <taxon>Stramenopiles</taxon>
        <taxon>Ochrophyta</taxon>
        <taxon>Eustigmatophyceae</taxon>
        <taxon>Eustigmatales</taxon>
        <taxon>Monodopsidaceae</taxon>
        <taxon>Nannochloropsis</taxon>
    </lineage>
</organism>
<gene>
    <name evidence="1" type="ORF">Naga_100318g4</name>
</gene>
<evidence type="ECO:0000313" key="2">
    <source>
        <dbReference type="Proteomes" id="UP000019335"/>
    </source>
</evidence>
<reference evidence="1 2" key="1">
    <citation type="journal article" date="2014" name="Mol. Plant">
        <title>Chromosome Scale Genome Assembly and Transcriptome Profiling of Nannochloropsis gaditana in Nitrogen Depletion.</title>
        <authorList>
            <person name="Corteggiani Carpinelli E."/>
            <person name="Telatin A."/>
            <person name="Vitulo N."/>
            <person name="Forcato C."/>
            <person name="D'Angelo M."/>
            <person name="Schiavon R."/>
            <person name="Vezzi A."/>
            <person name="Giacometti G.M."/>
            <person name="Morosinotto T."/>
            <person name="Valle G."/>
        </authorList>
    </citation>
    <scope>NUCLEOTIDE SEQUENCE [LARGE SCALE GENOMIC DNA]</scope>
    <source>
        <strain evidence="1 2">B-31</strain>
    </source>
</reference>
<dbReference type="EMBL" id="AZIL01000371">
    <property type="protein sequence ID" value="EWM27845.1"/>
    <property type="molecule type" value="Genomic_DNA"/>
</dbReference>
<proteinExistence type="predicted"/>
<protein>
    <submittedName>
        <fullName evidence="1">Uncharacterized protein</fullName>
    </submittedName>
</protein>
<keyword evidence="2" id="KW-1185">Reference proteome</keyword>
<evidence type="ECO:0000313" key="1">
    <source>
        <dbReference type="EMBL" id="EWM27845.1"/>
    </source>
</evidence>
<sequence>MRGTDSFSSWKALPSLYSHHSDQSVLALCISNWLCPAVNIYTLQLLSPKIEKTPTTVSSIFYTSCCCNIICSCSGRSKFSSTTLYTTQPTAALGSISAIVVGTAFTLED</sequence>